<dbReference type="PANTHER" id="PTHR23416:SF78">
    <property type="entry name" value="LIPOPOLYSACCHARIDE BIOSYNTHESIS O-ACETYL TRANSFERASE WBBJ-RELATED"/>
    <property type="match status" value="1"/>
</dbReference>
<sequence>MKTFRNIIFSLKHRISNGSRVSIGVYIKGFENIRLGRNCKIHDSSSLDASRKGRIEFGQRVTINRYADLKGGAGGVKLGDGVEINNQTVIDGTGGIEIGNDTLIGPGARIISYQHEHAAGKLIRLQPTVGKSIKIGSGVWIGANAVILAGITIGDGAVIGAGAVVTKDIPPNAIAVGVPARVKSYRT</sequence>
<evidence type="ECO:0000313" key="4">
    <source>
        <dbReference type="EMBL" id="MBB4246632.1"/>
    </source>
</evidence>
<dbReference type="AlphaFoldDB" id="A0A840GDJ8"/>
<dbReference type="InterPro" id="IPR051159">
    <property type="entry name" value="Hexapeptide_acetyltransf"/>
</dbReference>
<organism evidence="4 5">
    <name type="scientific">Rhodocyclus tenuis</name>
    <name type="common">Rhodospirillum tenue</name>
    <dbReference type="NCBI Taxonomy" id="1066"/>
    <lineage>
        <taxon>Bacteria</taxon>
        <taxon>Pseudomonadati</taxon>
        <taxon>Pseudomonadota</taxon>
        <taxon>Betaproteobacteria</taxon>
        <taxon>Rhodocyclales</taxon>
        <taxon>Rhodocyclaceae</taxon>
        <taxon>Rhodocyclus</taxon>
    </lineage>
</organism>
<name>A0A840GDJ8_RHOTE</name>
<dbReference type="CDD" id="cd04647">
    <property type="entry name" value="LbH_MAT_like"/>
    <property type="match status" value="1"/>
</dbReference>
<protein>
    <submittedName>
        <fullName evidence="4">Acetyltransferase-like isoleucine patch superfamily enzyme</fullName>
    </submittedName>
</protein>
<dbReference type="Gene3D" id="2.160.10.10">
    <property type="entry name" value="Hexapeptide repeat proteins"/>
    <property type="match status" value="2"/>
</dbReference>
<dbReference type="SUPFAM" id="SSF51161">
    <property type="entry name" value="Trimeric LpxA-like enzymes"/>
    <property type="match status" value="1"/>
</dbReference>
<gene>
    <name evidence="4" type="ORF">GGD90_000989</name>
</gene>
<proteinExistence type="predicted"/>
<dbReference type="Pfam" id="PF00132">
    <property type="entry name" value="Hexapep"/>
    <property type="match status" value="1"/>
</dbReference>
<keyword evidence="2" id="KW-0677">Repeat</keyword>
<keyword evidence="3" id="KW-0012">Acyltransferase</keyword>
<dbReference type="GO" id="GO:0016746">
    <property type="term" value="F:acyltransferase activity"/>
    <property type="evidence" value="ECO:0007669"/>
    <property type="project" value="UniProtKB-KW"/>
</dbReference>
<evidence type="ECO:0000256" key="3">
    <source>
        <dbReference type="ARBA" id="ARBA00023315"/>
    </source>
</evidence>
<keyword evidence="5" id="KW-1185">Reference proteome</keyword>
<comment type="caution">
    <text evidence="4">The sequence shown here is derived from an EMBL/GenBank/DDBJ whole genome shotgun (WGS) entry which is preliminary data.</text>
</comment>
<dbReference type="PANTHER" id="PTHR23416">
    <property type="entry name" value="SIALIC ACID SYNTHASE-RELATED"/>
    <property type="match status" value="1"/>
</dbReference>
<dbReference type="InterPro" id="IPR018357">
    <property type="entry name" value="Hexapep_transf_CS"/>
</dbReference>
<reference evidence="4 5" key="1">
    <citation type="submission" date="2020-08" db="EMBL/GenBank/DDBJ databases">
        <title>Genome sequencing of Purple Non-Sulfur Bacteria from various extreme environments.</title>
        <authorList>
            <person name="Mayer M."/>
        </authorList>
    </citation>
    <scope>NUCLEOTIDE SEQUENCE [LARGE SCALE GENOMIC DNA]</scope>
    <source>
        <strain evidence="4 5">2761</strain>
    </source>
</reference>
<dbReference type="Proteomes" id="UP000587070">
    <property type="component" value="Unassembled WGS sequence"/>
</dbReference>
<evidence type="ECO:0000256" key="1">
    <source>
        <dbReference type="ARBA" id="ARBA00022679"/>
    </source>
</evidence>
<dbReference type="InterPro" id="IPR001451">
    <property type="entry name" value="Hexapep"/>
</dbReference>
<accession>A0A840GDJ8</accession>
<dbReference type="PROSITE" id="PS00101">
    <property type="entry name" value="HEXAPEP_TRANSFERASES"/>
    <property type="match status" value="1"/>
</dbReference>
<keyword evidence="1 4" id="KW-0808">Transferase</keyword>
<dbReference type="InterPro" id="IPR011004">
    <property type="entry name" value="Trimer_LpxA-like_sf"/>
</dbReference>
<dbReference type="EMBL" id="JACIGE010000002">
    <property type="protein sequence ID" value="MBB4246632.1"/>
    <property type="molecule type" value="Genomic_DNA"/>
</dbReference>
<evidence type="ECO:0000313" key="5">
    <source>
        <dbReference type="Proteomes" id="UP000587070"/>
    </source>
</evidence>
<evidence type="ECO:0000256" key="2">
    <source>
        <dbReference type="ARBA" id="ARBA00022737"/>
    </source>
</evidence>